<evidence type="ECO:0008006" key="3">
    <source>
        <dbReference type="Google" id="ProtNLM"/>
    </source>
</evidence>
<keyword evidence="2" id="KW-1185">Reference proteome</keyword>
<evidence type="ECO:0000313" key="2">
    <source>
        <dbReference type="Proteomes" id="UP000550401"/>
    </source>
</evidence>
<reference evidence="1 2" key="1">
    <citation type="submission" date="2020-07" db="EMBL/GenBank/DDBJ databases">
        <title>Genomic Encyclopedia of Type Strains, Phase IV (KMG-V): Genome sequencing to study the core and pangenomes of soil and plant-associated prokaryotes.</title>
        <authorList>
            <person name="Whitman W."/>
        </authorList>
    </citation>
    <scope>NUCLEOTIDE SEQUENCE [LARGE SCALE GENOMIC DNA]</scope>
    <source>
        <strain evidence="1 2">RH2WT43</strain>
    </source>
</reference>
<evidence type="ECO:0000313" key="1">
    <source>
        <dbReference type="EMBL" id="MBA8886159.1"/>
    </source>
</evidence>
<dbReference type="Pfam" id="PF05069">
    <property type="entry name" value="Phage_tail_S"/>
    <property type="match status" value="1"/>
</dbReference>
<gene>
    <name evidence="1" type="ORF">FHW12_000350</name>
</gene>
<proteinExistence type="predicted"/>
<protein>
    <recommendedName>
        <fullName evidence="3">Phage virion morphogenesis protein</fullName>
    </recommendedName>
</protein>
<dbReference type="RefSeq" id="WP_182529264.1">
    <property type="nucleotide sequence ID" value="NZ_JACGXL010000001.1"/>
</dbReference>
<sequence length="164" mass="18157">MSVRIDIDSAAAQRQYDALRQLAENPQRPLELARDVLEQRVRQTFRDEADPWGSPWAPHSPVTTGLRARRGNTRVSLLIDTGKMFSTIRSGVEGNEAFVAIGGEGTFPEVHQRGNPDNKAWGRGRAPIPARPMFPLRGDEVELPDAWANDLFAPFDEAIAEALA</sequence>
<name>A0A839EWS0_9GAMM</name>
<dbReference type="Proteomes" id="UP000550401">
    <property type="component" value="Unassembled WGS sequence"/>
</dbReference>
<accession>A0A839EWS0</accession>
<dbReference type="EMBL" id="JACGXL010000001">
    <property type="protein sequence ID" value="MBA8886159.1"/>
    <property type="molecule type" value="Genomic_DNA"/>
</dbReference>
<comment type="caution">
    <text evidence="1">The sequence shown here is derived from an EMBL/GenBank/DDBJ whole genome shotgun (WGS) entry which is preliminary data.</text>
</comment>
<organism evidence="1 2">
    <name type="scientific">Dokdonella fugitiva</name>
    <dbReference type="NCBI Taxonomy" id="328517"/>
    <lineage>
        <taxon>Bacteria</taxon>
        <taxon>Pseudomonadati</taxon>
        <taxon>Pseudomonadota</taxon>
        <taxon>Gammaproteobacteria</taxon>
        <taxon>Lysobacterales</taxon>
        <taxon>Rhodanobacteraceae</taxon>
        <taxon>Dokdonella</taxon>
    </lineage>
</organism>
<dbReference type="InterPro" id="IPR006522">
    <property type="entry name" value="Phage_virion_morphogenesis"/>
</dbReference>
<dbReference type="AlphaFoldDB" id="A0A839EWS0"/>